<reference evidence="1" key="1">
    <citation type="submission" date="2020-07" db="EMBL/GenBank/DDBJ databases">
        <title>Huge and variable diversity of episymbiotic CPR bacteria and DPANN archaea in groundwater ecosystems.</title>
        <authorList>
            <person name="He C.Y."/>
            <person name="Keren R."/>
            <person name="Whittaker M."/>
            <person name="Farag I.F."/>
            <person name="Doudna J."/>
            <person name="Cate J.H.D."/>
            <person name="Banfield J.F."/>
        </authorList>
    </citation>
    <scope>NUCLEOTIDE SEQUENCE</scope>
    <source>
        <strain evidence="1">NC_groundwater_717_Ag_S-0.2um_59_8</strain>
    </source>
</reference>
<organism evidence="1 2">
    <name type="scientific">Tectimicrobiota bacterium</name>
    <dbReference type="NCBI Taxonomy" id="2528274"/>
    <lineage>
        <taxon>Bacteria</taxon>
        <taxon>Pseudomonadati</taxon>
        <taxon>Nitrospinota/Tectimicrobiota group</taxon>
        <taxon>Candidatus Tectimicrobiota</taxon>
    </lineage>
</organism>
<dbReference type="AlphaFoldDB" id="A0A932GMN8"/>
<dbReference type="Proteomes" id="UP000741360">
    <property type="component" value="Unassembled WGS sequence"/>
</dbReference>
<gene>
    <name evidence="1" type="ORF">HYY65_01140</name>
</gene>
<evidence type="ECO:0000313" key="2">
    <source>
        <dbReference type="Proteomes" id="UP000741360"/>
    </source>
</evidence>
<name>A0A932GMN8_UNCTE</name>
<evidence type="ECO:0000313" key="1">
    <source>
        <dbReference type="EMBL" id="MBI3013680.1"/>
    </source>
</evidence>
<protein>
    <submittedName>
        <fullName evidence="1">Addiction module protein</fullName>
    </submittedName>
</protein>
<dbReference type="InterPro" id="IPR013406">
    <property type="entry name" value="CHP02574_addiction_mod"/>
</dbReference>
<dbReference type="Pfam" id="PF09720">
    <property type="entry name" value="Unstab_antitox"/>
    <property type="match status" value="1"/>
</dbReference>
<sequence length="77" mass="8856">MKYTSIPEPPGFSKLSKAEQICYLQVLWDRIVESPGELPVPQSHIELAEQRLADYRRDPTVARPAHDVLERLGKKTR</sequence>
<accession>A0A932GMN8</accession>
<comment type="caution">
    <text evidence="1">The sequence shown here is derived from an EMBL/GenBank/DDBJ whole genome shotgun (WGS) entry which is preliminary data.</text>
</comment>
<dbReference type="EMBL" id="JACPSX010000020">
    <property type="protein sequence ID" value="MBI3013680.1"/>
    <property type="molecule type" value="Genomic_DNA"/>
</dbReference>
<proteinExistence type="predicted"/>